<gene>
    <name evidence="6" type="ORF">KBTEX_01603</name>
</gene>
<sequence>MSVDALFAGIASWTPAQWTVAAVAAAVAAAMLVLPAALLGGRRARRALAEAEAREHALREDLAAREGERQALERECERLQPYVAERDRLQREHAALASRAEALEQRVAELREGYDETVRERDRHAREAGELRERIGRMETEAEERQRAFAERERSLADAEKRLSEQFENLANRIFEHKSEAFRQTSSEQLTHLLRPFREQIEGLHRDVREASKERHTLRDEISRIVSETSALTNALRGDTKYQGDWGELVLERLLETAGLRRGEEYEIQPQYTDGDGRRLRPDVVIHLPEQRDVIIDSKVSLTAYERYANAEDESTREEQLRAHVSSVRRHIDELAGKGYERLPENRTLDYILMWVPVEPAYFAAMEADPGLVDRAMERRVIPVCATTLLAVLKTIERIWQYERQNRNVERIIERAGQLHDKFVGFVEALDEVGTHLQRAEQSYHTARGRLVDGRGNLVRQVEQLRRLGLNPRKRLNADLVADAGADEEDEGGDGEEDTGNSGDAASGRG</sequence>
<protein>
    <recommendedName>
        <fullName evidence="7">DNA recombination protein RmuC</fullName>
    </recommendedName>
</protein>
<feature type="compositionally biased region" description="Acidic residues" evidence="4">
    <location>
        <begin position="485"/>
        <end position="499"/>
    </location>
</feature>
<dbReference type="PANTHER" id="PTHR30563:SF0">
    <property type="entry name" value="DNA RECOMBINATION PROTEIN RMUC"/>
    <property type="match status" value="1"/>
</dbReference>
<evidence type="ECO:0000256" key="5">
    <source>
        <dbReference type="SAM" id="Phobius"/>
    </source>
</evidence>
<dbReference type="GO" id="GO:0006310">
    <property type="term" value="P:DNA recombination"/>
    <property type="evidence" value="ECO:0007669"/>
    <property type="project" value="UniProtKB-KW"/>
</dbReference>
<name>A0A5B8RB40_9ZZZZ</name>
<feature type="coiled-coil region" evidence="3">
    <location>
        <begin position="48"/>
        <end position="148"/>
    </location>
</feature>
<feature type="transmembrane region" description="Helical" evidence="5">
    <location>
        <begin position="20"/>
        <end position="39"/>
    </location>
</feature>
<keyword evidence="5" id="KW-0472">Membrane</keyword>
<dbReference type="InterPro" id="IPR003798">
    <property type="entry name" value="DNA_recombination_RmuC"/>
</dbReference>
<dbReference type="EMBL" id="MN079098">
    <property type="protein sequence ID" value="QEA05283.1"/>
    <property type="molecule type" value="Genomic_DNA"/>
</dbReference>
<keyword evidence="1 3" id="KW-0175">Coiled coil</keyword>
<proteinExistence type="predicted"/>
<dbReference type="PANTHER" id="PTHR30563">
    <property type="entry name" value="DNA RECOMBINATION PROTEIN RMUC"/>
    <property type="match status" value="1"/>
</dbReference>
<organism evidence="6">
    <name type="scientific">uncultured organism</name>
    <dbReference type="NCBI Taxonomy" id="155900"/>
    <lineage>
        <taxon>unclassified sequences</taxon>
        <taxon>environmental samples</taxon>
    </lineage>
</organism>
<evidence type="ECO:0000256" key="3">
    <source>
        <dbReference type="SAM" id="Coils"/>
    </source>
</evidence>
<evidence type="ECO:0000256" key="1">
    <source>
        <dbReference type="ARBA" id="ARBA00023054"/>
    </source>
</evidence>
<feature type="region of interest" description="Disordered" evidence="4">
    <location>
        <begin position="479"/>
        <end position="510"/>
    </location>
</feature>
<evidence type="ECO:0000313" key="6">
    <source>
        <dbReference type="EMBL" id="QEA05283.1"/>
    </source>
</evidence>
<evidence type="ECO:0000256" key="4">
    <source>
        <dbReference type="SAM" id="MobiDB-lite"/>
    </source>
</evidence>
<dbReference type="AlphaFoldDB" id="A0A5B8RB40"/>
<reference evidence="6" key="1">
    <citation type="submission" date="2019-06" db="EMBL/GenBank/DDBJ databases">
        <authorList>
            <person name="Murdoch R.W."/>
            <person name="Fathepure B."/>
        </authorList>
    </citation>
    <scope>NUCLEOTIDE SEQUENCE</scope>
</reference>
<keyword evidence="2" id="KW-0233">DNA recombination</keyword>
<feature type="coiled-coil region" evidence="3">
    <location>
        <begin position="201"/>
        <end position="228"/>
    </location>
</feature>
<accession>A0A5B8RB40</accession>
<dbReference type="Pfam" id="PF02646">
    <property type="entry name" value="RmuC"/>
    <property type="match status" value="1"/>
</dbReference>
<keyword evidence="5" id="KW-0812">Transmembrane</keyword>
<keyword evidence="5" id="KW-1133">Transmembrane helix</keyword>
<evidence type="ECO:0000256" key="2">
    <source>
        <dbReference type="ARBA" id="ARBA00023172"/>
    </source>
</evidence>
<evidence type="ECO:0008006" key="7">
    <source>
        <dbReference type="Google" id="ProtNLM"/>
    </source>
</evidence>